<dbReference type="SMART" id="SM00926">
    <property type="entry name" value="Molybdop_Fe4S4"/>
    <property type="match status" value="1"/>
</dbReference>
<evidence type="ECO:0000313" key="14">
    <source>
        <dbReference type="Proteomes" id="UP000268727"/>
    </source>
</evidence>
<dbReference type="CDD" id="cd02754">
    <property type="entry name" value="MopB_Nitrate-R-NapA-like"/>
    <property type="match status" value="1"/>
</dbReference>
<evidence type="ECO:0000256" key="8">
    <source>
        <dbReference type="ARBA" id="ARBA00023004"/>
    </source>
</evidence>
<dbReference type="EMBL" id="RJKM01000001">
    <property type="protein sequence ID" value="ROP42543.1"/>
    <property type="molecule type" value="Genomic_DNA"/>
</dbReference>
<accession>A0A3N1HJ33</accession>
<feature type="compositionally biased region" description="Basic and acidic residues" evidence="11">
    <location>
        <begin position="800"/>
        <end position="809"/>
    </location>
</feature>
<keyword evidence="8" id="KW-0408">Iron</keyword>
<dbReference type="InterPro" id="IPR006963">
    <property type="entry name" value="Mopterin_OxRdtase_4Fe-4S_dom"/>
</dbReference>
<keyword evidence="9" id="KW-0411">Iron-sulfur</keyword>
<feature type="compositionally biased region" description="Low complexity" evidence="11">
    <location>
        <begin position="776"/>
        <end position="790"/>
    </location>
</feature>
<evidence type="ECO:0000256" key="10">
    <source>
        <dbReference type="ARBA" id="ARBA00023063"/>
    </source>
</evidence>
<dbReference type="GO" id="GO:0042128">
    <property type="term" value="P:nitrate assimilation"/>
    <property type="evidence" value="ECO:0007669"/>
    <property type="project" value="UniProtKB-KW"/>
</dbReference>
<dbReference type="InterPro" id="IPR006656">
    <property type="entry name" value="Mopterin_OxRdtase"/>
</dbReference>
<evidence type="ECO:0000256" key="5">
    <source>
        <dbReference type="ARBA" id="ARBA00022505"/>
    </source>
</evidence>
<evidence type="ECO:0000256" key="11">
    <source>
        <dbReference type="SAM" id="MobiDB-lite"/>
    </source>
</evidence>
<evidence type="ECO:0000256" key="2">
    <source>
        <dbReference type="ARBA" id="ARBA00001966"/>
    </source>
</evidence>
<proteinExistence type="inferred from homology"/>
<reference evidence="13 14" key="1">
    <citation type="submission" date="2018-11" db="EMBL/GenBank/DDBJ databases">
        <title>Sequencing the genomes of 1000 actinobacteria strains.</title>
        <authorList>
            <person name="Klenk H.-P."/>
        </authorList>
    </citation>
    <scope>NUCLEOTIDE SEQUENCE [LARGE SCALE GENOMIC DNA]</scope>
    <source>
        <strain evidence="13 14">DSM 44231</strain>
    </source>
</reference>
<dbReference type="GO" id="GO:0046872">
    <property type="term" value="F:metal ion binding"/>
    <property type="evidence" value="ECO:0007669"/>
    <property type="project" value="UniProtKB-KW"/>
</dbReference>
<comment type="similarity">
    <text evidence="3">Belongs to the prokaryotic molybdopterin-containing oxidoreductase family. NasA/NapA/NarB subfamily.</text>
</comment>
<dbReference type="GO" id="GO:0016491">
    <property type="term" value="F:oxidoreductase activity"/>
    <property type="evidence" value="ECO:0007669"/>
    <property type="project" value="UniProtKB-KW"/>
</dbReference>
<comment type="cofactor">
    <cofactor evidence="1">
        <name>Mo-bis(molybdopterin guanine dinucleotide)</name>
        <dbReference type="ChEBI" id="CHEBI:60539"/>
    </cofactor>
</comment>
<protein>
    <submittedName>
        <fullName evidence="13">Putative molibdopterin-dependent oxidoreductase YjgC</fullName>
    </submittedName>
</protein>
<dbReference type="AlphaFoldDB" id="A0A3N1HJ33"/>
<comment type="caution">
    <text evidence="13">The sequence shown here is derived from an EMBL/GenBank/DDBJ whole genome shotgun (WGS) entry which is preliminary data.</text>
</comment>
<keyword evidence="4" id="KW-0004">4Fe-4S</keyword>
<dbReference type="InterPro" id="IPR009010">
    <property type="entry name" value="Asp_de-COase-like_dom_sf"/>
</dbReference>
<dbReference type="OrthoDB" id="7376058at2"/>
<dbReference type="CDD" id="cd02791">
    <property type="entry name" value="MopB_CT_Nitrate-R-NapA-like"/>
    <property type="match status" value="1"/>
</dbReference>
<gene>
    <name evidence="13" type="ORF">EDD40_8047</name>
</gene>
<dbReference type="PANTHER" id="PTHR43105:SF10">
    <property type="entry name" value="NADH-QUINONE OXIDOREDUCTASE SUBUNIT G"/>
    <property type="match status" value="1"/>
</dbReference>
<dbReference type="Gene3D" id="2.20.25.90">
    <property type="entry name" value="ADC-like domains"/>
    <property type="match status" value="1"/>
</dbReference>
<evidence type="ECO:0000256" key="4">
    <source>
        <dbReference type="ARBA" id="ARBA00022485"/>
    </source>
</evidence>
<keyword evidence="6" id="KW-0479">Metal-binding</keyword>
<name>A0A3N1HJ33_9PSEU</name>
<feature type="region of interest" description="Disordered" evidence="11">
    <location>
        <begin position="773"/>
        <end position="835"/>
    </location>
</feature>
<dbReference type="Proteomes" id="UP000268727">
    <property type="component" value="Unassembled WGS sequence"/>
</dbReference>
<comment type="cofactor">
    <cofactor evidence="2">
        <name>[4Fe-4S] cluster</name>
        <dbReference type="ChEBI" id="CHEBI:49883"/>
    </cofactor>
</comment>
<dbReference type="GO" id="GO:0043546">
    <property type="term" value="F:molybdopterin cofactor binding"/>
    <property type="evidence" value="ECO:0007669"/>
    <property type="project" value="InterPro"/>
</dbReference>
<sequence>MADRIADIWGARTPHAKDAPWPVRVDLHLDEGVAEADVERWVQSACVLCSNGCACDIAVKDGRMVGVRGRAGDVVNHGRLGPKGLYGSWQWNGDDRLTRPLVRRGGVLVESDWDTAMDLVVRRSRELLTEVGPLSHGFYTSGQLFLEEYYTLAVIGKAGLGTPHMDGNTRLCTATAAAAMKESFGSDGQPGSYHDVDSCDALFLFGHNMAETQTVLWSRVLDRLHGPDRPAVVVVDPRRTKVADAAVASGGVHLAPLPGTNQALMNGLVREVIANGWVDRDYVDAHTLGYDELAATVEPCTPEHVAETCGIDPDDLRRAARIFGTSDRVLSTVLQGFYQSHQATAASCQVNNLHLLRGLIGSPGSGVLQMNGQPTAQNTRECGADGDLPGFRNWANPEHVEQLARLWNVDPATIPHWAPPTHAMQLWRYAEQGSIRFLWISATNPAVSLPELPRVREILAREDLFVVVQDGFRTETAEYADVVLPAALWGEKQGTFTNANRTVHLSERAVEPPGEARSDLDIFLDYARRMDLRDRDGAPLIGWHDPEGAFEAWKECSRGRLCDYTGLSYDKLRGGSGIPWPCDEDHPDGCDRLYADGVFPTHPDVCEDYGHDLLTGGATAPERYRARRPDGRAFLKAAEYAPPPEQPNEDYPFVCTTGRTAYHFHTRTKTGRSRRLRGAAPEPWVELSARDADALGVREGDLVRVESPRGRVEAPARVGRGRDGVVFVPFHYGYWDTDGDRHARAANELTMTEWDPVSKQPLFKLAAVRVTKSADGTGPAPAPTTTASAPHDLASVPATRGEDDVREDVTSADPPAPPPTPDRTPGVLPHVAPKG</sequence>
<evidence type="ECO:0000259" key="12">
    <source>
        <dbReference type="PROSITE" id="PS51669"/>
    </source>
</evidence>
<dbReference type="Pfam" id="PF01568">
    <property type="entry name" value="Molydop_binding"/>
    <property type="match status" value="1"/>
</dbReference>
<keyword evidence="14" id="KW-1185">Reference proteome</keyword>
<dbReference type="InterPro" id="IPR050123">
    <property type="entry name" value="Prok_molybdopt-oxidoreductase"/>
</dbReference>
<dbReference type="Gene3D" id="3.40.50.740">
    <property type="match status" value="1"/>
</dbReference>
<evidence type="ECO:0000256" key="7">
    <source>
        <dbReference type="ARBA" id="ARBA00023002"/>
    </source>
</evidence>
<dbReference type="SUPFAM" id="SSF50692">
    <property type="entry name" value="ADC-like"/>
    <property type="match status" value="1"/>
</dbReference>
<dbReference type="InterPro" id="IPR041957">
    <property type="entry name" value="CT_Nitrate-R-NapA-like"/>
</dbReference>
<evidence type="ECO:0000313" key="13">
    <source>
        <dbReference type="EMBL" id="ROP42543.1"/>
    </source>
</evidence>
<dbReference type="SUPFAM" id="SSF53706">
    <property type="entry name" value="Formate dehydrogenase/DMSO reductase, domains 1-3"/>
    <property type="match status" value="1"/>
</dbReference>
<dbReference type="GO" id="GO:0051539">
    <property type="term" value="F:4 iron, 4 sulfur cluster binding"/>
    <property type="evidence" value="ECO:0007669"/>
    <property type="project" value="UniProtKB-KW"/>
</dbReference>
<dbReference type="Gene3D" id="2.40.40.20">
    <property type="match status" value="1"/>
</dbReference>
<dbReference type="RefSeq" id="WP_123747472.1">
    <property type="nucleotide sequence ID" value="NZ_RJKM01000001.1"/>
</dbReference>
<evidence type="ECO:0000256" key="6">
    <source>
        <dbReference type="ARBA" id="ARBA00022723"/>
    </source>
</evidence>
<dbReference type="Gene3D" id="3.40.228.10">
    <property type="entry name" value="Dimethylsulfoxide Reductase, domain 2"/>
    <property type="match status" value="1"/>
</dbReference>
<keyword evidence="10" id="KW-0534">Nitrate assimilation</keyword>
<feature type="domain" description="4Fe-4S Mo/W bis-MGD-type" evidence="12">
    <location>
        <begin position="39"/>
        <end position="95"/>
    </location>
</feature>
<dbReference type="PROSITE" id="PS51669">
    <property type="entry name" value="4FE4S_MOW_BIS_MGD"/>
    <property type="match status" value="1"/>
</dbReference>
<evidence type="ECO:0000256" key="3">
    <source>
        <dbReference type="ARBA" id="ARBA00008747"/>
    </source>
</evidence>
<dbReference type="Pfam" id="PF00384">
    <property type="entry name" value="Molybdopterin"/>
    <property type="match status" value="1"/>
</dbReference>
<evidence type="ECO:0000256" key="9">
    <source>
        <dbReference type="ARBA" id="ARBA00023014"/>
    </source>
</evidence>
<keyword evidence="7" id="KW-0560">Oxidoreductase</keyword>
<organism evidence="13 14">
    <name type="scientific">Saccharothrix texasensis</name>
    <dbReference type="NCBI Taxonomy" id="103734"/>
    <lineage>
        <taxon>Bacteria</taxon>
        <taxon>Bacillati</taxon>
        <taxon>Actinomycetota</taxon>
        <taxon>Actinomycetes</taxon>
        <taxon>Pseudonocardiales</taxon>
        <taxon>Pseudonocardiaceae</taxon>
        <taxon>Saccharothrix</taxon>
    </lineage>
</organism>
<dbReference type="InterPro" id="IPR006657">
    <property type="entry name" value="MoPterin_dinucl-bd_dom"/>
</dbReference>
<evidence type="ECO:0000256" key="1">
    <source>
        <dbReference type="ARBA" id="ARBA00001942"/>
    </source>
</evidence>
<dbReference type="Pfam" id="PF04879">
    <property type="entry name" value="Molybdop_Fe4S4"/>
    <property type="match status" value="1"/>
</dbReference>
<keyword evidence="5" id="KW-0500">Molybdenum</keyword>
<dbReference type="PANTHER" id="PTHR43105">
    <property type="entry name" value="RESPIRATORY NITRATE REDUCTASE"/>
    <property type="match status" value="1"/>
</dbReference>